<comment type="function">
    <text evidence="6">Involved in transcription antitermination. Required for transcription of ribosomal RNA (rRNA) genes. Binds specifically to the boxA antiterminator sequence of the ribosomal RNA (rrn) operons.</text>
</comment>
<comment type="similarity">
    <text evidence="1 6">Belongs to the NusB family.</text>
</comment>
<name>A0A1F6VAY9_9BACT</name>
<dbReference type="SUPFAM" id="SSF48013">
    <property type="entry name" value="NusB-like"/>
    <property type="match status" value="1"/>
</dbReference>
<evidence type="ECO:0000313" key="9">
    <source>
        <dbReference type="Proteomes" id="UP000178700"/>
    </source>
</evidence>
<feature type="domain" description="Nudix hydrolase" evidence="7">
    <location>
        <begin position="177"/>
        <end position="314"/>
    </location>
</feature>
<evidence type="ECO:0000256" key="3">
    <source>
        <dbReference type="ARBA" id="ARBA00022884"/>
    </source>
</evidence>
<dbReference type="Proteomes" id="UP000178700">
    <property type="component" value="Unassembled WGS sequence"/>
</dbReference>
<dbReference type="PANTHER" id="PTHR11078">
    <property type="entry name" value="N UTILIZATION SUBSTANCE PROTEIN B-RELATED"/>
    <property type="match status" value="1"/>
</dbReference>
<keyword evidence="5 6" id="KW-0804">Transcription</keyword>
<dbReference type="InterPro" id="IPR006027">
    <property type="entry name" value="NusB_RsmB_TIM44"/>
</dbReference>
<protein>
    <recommendedName>
        <fullName evidence="6">Transcription antitermination protein NusB</fullName>
    </recommendedName>
    <alternativeName>
        <fullName evidence="6">Antitermination factor NusB</fullName>
    </alternativeName>
</protein>
<dbReference type="EMBL" id="MFTJ01000002">
    <property type="protein sequence ID" value="OGI66735.1"/>
    <property type="molecule type" value="Genomic_DNA"/>
</dbReference>
<dbReference type="GO" id="GO:0031564">
    <property type="term" value="P:transcription antitermination"/>
    <property type="evidence" value="ECO:0007669"/>
    <property type="project" value="UniProtKB-KW"/>
</dbReference>
<dbReference type="PANTHER" id="PTHR11078:SF3">
    <property type="entry name" value="ANTITERMINATION NUSB DOMAIN-CONTAINING PROTEIN"/>
    <property type="match status" value="1"/>
</dbReference>
<dbReference type="NCBIfam" id="TIGR01951">
    <property type="entry name" value="nusB"/>
    <property type="match status" value="1"/>
</dbReference>
<keyword evidence="2 6" id="KW-0889">Transcription antitermination</keyword>
<comment type="caution">
    <text evidence="8">The sequence shown here is derived from an EMBL/GenBank/DDBJ whole genome shotgun (WGS) entry which is preliminary data.</text>
</comment>
<gene>
    <name evidence="6" type="primary">nusB</name>
    <name evidence="8" type="ORF">A2642_02495</name>
</gene>
<dbReference type="SUPFAM" id="SSF55811">
    <property type="entry name" value="Nudix"/>
    <property type="match status" value="1"/>
</dbReference>
<dbReference type="Pfam" id="PF01029">
    <property type="entry name" value="NusB"/>
    <property type="match status" value="1"/>
</dbReference>
<reference evidence="8 9" key="1">
    <citation type="journal article" date="2016" name="Nat. Commun.">
        <title>Thousands of microbial genomes shed light on interconnected biogeochemical processes in an aquifer system.</title>
        <authorList>
            <person name="Anantharaman K."/>
            <person name="Brown C.T."/>
            <person name="Hug L.A."/>
            <person name="Sharon I."/>
            <person name="Castelle C.J."/>
            <person name="Probst A.J."/>
            <person name="Thomas B.C."/>
            <person name="Singh A."/>
            <person name="Wilkins M.J."/>
            <person name="Karaoz U."/>
            <person name="Brodie E.L."/>
            <person name="Williams K.H."/>
            <person name="Hubbard S.S."/>
            <person name="Banfield J.F."/>
        </authorList>
    </citation>
    <scope>NUCLEOTIDE SEQUENCE [LARGE SCALE GENOMIC DNA]</scope>
</reference>
<dbReference type="Gene3D" id="1.10.940.10">
    <property type="entry name" value="NusB-like"/>
    <property type="match status" value="1"/>
</dbReference>
<proteinExistence type="inferred from homology"/>
<dbReference type="AlphaFoldDB" id="A0A1F6VAY9"/>
<keyword evidence="3 6" id="KW-0694">RNA-binding</keyword>
<dbReference type="GO" id="GO:0006353">
    <property type="term" value="P:DNA-templated transcription termination"/>
    <property type="evidence" value="ECO:0007669"/>
    <property type="project" value="UniProtKB-UniRule"/>
</dbReference>
<sequence length="322" mass="35743">MANRHLSRSIVLQTLFEWDFSLALKKSASINAELKKVLDRNLKEFAPGLEDDNFVLKLLGDVLKKHGTIDKIIEKAAPDWPIDKISIVDRNILRIGLTELLFGDRSQVPPKVAINEAIELAKTFGGENSGKFVNGVLGAVYKEIGEPDKEHQKTDNKKKVCSGEKETKEPVDISKLPVENLGGALVYAKKPARLGGGDSVLFAFVHDVFGYWTLSKGKVEGEESEKEAAVKAIKKEIGLDIKIKEKLGTNEYVATYPSKGKSLKKVVYFLASCDYKELVLENSGGLDGARWFEMREVPELRIYNDIVPLISKAIEIISSKKL</sequence>
<keyword evidence="4 6" id="KW-0805">Transcription regulation</keyword>
<dbReference type="InterPro" id="IPR000086">
    <property type="entry name" value="NUDIX_hydrolase_dom"/>
</dbReference>
<dbReference type="InterPro" id="IPR011605">
    <property type="entry name" value="NusB_fam"/>
</dbReference>
<dbReference type="Pfam" id="PF00293">
    <property type="entry name" value="NUDIX"/>
    <property type="match status" value="1"/>
</dbReference>
<dbReference type="GO" id="GO:0005829">
    <property type="term" value="C:cytosol"/>
    <property type="evidence" value="ECO:0007669"/>
    <property type="project" value="TreeGrafter"/>
</dbReference>
<organism evidence="8 9">
    <name type="scientific">Candidatus Nomurabacteria bacterium RIFCSPHIGHO2_01_FULL_39_10</name>
    <dbReference type="NCBI Taxonomy" id="1801733"/>
    <lineage>
        <taxon>Bacteria</taxon>
        <taxon>Candidatus Nomuraibacteriota</taxon>
    </lineage>
</organism>
<dbReference type="Gene3D" id="3.90.79.10">
    <property type="entry name" value="Nucleoside Triphosphate Pyrophosphohydrolase"/>
    <property type="match status" value="1"/>
</dbReference>
<dbReference type="HAMAP" id="MF_00073">
    <property type="entry name" value="NusB"/>
    <property type="match status" value="1"/>
</dbReference>
<accession>A0A1F6VAY9</accession>
<evidence type="ECO:0000256" key="2">
    <source>
        <dbReference type="ARBA" id="ARBA00022814"/>
    </source>
</evidence>
<dbReference type="InterPro" id="IPR015797">
    <property type="entry name" value="NUDIX_hydrolase-like_dom_sf"/>
</dbReference>
<evidence type="ECO:0000256" key="5">
    <source>
        <dbReference type="ARBA" id="ARBA00023163"/>
    </source>
</evidence>
<evidence type="ECO:0000256" key="4">
    <source>
        <dbReference type="ARBA" id="ARBA00023015"/>
    </source>
</evidence>
<evidence type="ECO:0000313" key="8">
    <source>
        <dbReference type="EMBL" id="OGI66735.1"/>
    </source>
</evidence>
<evidence type="ECO:0000256" key="1">
    <source>
        <dbReference type="ARBA" id="ARBA00005952"/>
    </source>
</evidence>
<dbReference type="InterPro" id="IPR035926">
    <property type="entry name" value="NusB-like_sf"/>
</dbReference>
<dbReference type="GO" id="GO:0003723">
    <property type="term" value="F:RNA binding"/>
    <property type="evidence" value="ECO:0007669"/>
    <property type="project" value="UniProtKB-UniRule"/>
</dbReference>
<evidence type="ECO:0000256" key="6">
    <source>
        <dbReference type="HAMAP-Rule" id="MF_00073"/>
    </source>
</evidence>
<evidence type="ECO:0000259" key="7">
    <source>
        <dbReference type="PROSITE" id="PS51462"/>
    </source>
</evidence>
<dbReference type="PROSITE" id="PS51462">
    <property type="entry name" value="NUDIX"/>
    <property type="match status" value="1"/>
</dbReference>